<dbReference type="SMART" id="SM00382">
    <property type="entry name" value="AAA"/>
    <property type="match status" value="1"/>
</dbReference>
<evidence type="ECO:0000256" key="1">
    <source>
        <dbReference type="SAM" id="MobiDB-lite"/>
    </source>
</evidence>
<evidence type="ECO:0000259" key="2">
    <source>
        <dbReference type="SMART" id="SM00382"/>
    </source>
</evidence>
<accession>A0ABQ3CBG0</accession>
<reference evidence="4" key="1">
    <citation type="journal article" date="2019" name="Int. J. Syst. Evol. Microbiol.">
        <title>The Global Catalogue of Microorganisms (GCM) 10K type strain sequencing project: providing services to taxonomists for standard genome sequencing and annotation.</title>
        <authorList>
            <consortium name="The Broad Institute Genomics Platform"/>
            <consortium name="The Broad Institute Genome Sequencing Center for Infectious Disease"/>
            <person name="Wu L."/>
            <person name="Ma J."/>
        </authorList>
    </citation>
    <scope>NUCLEOTIDE SEQUENCE [LARGE SCALE GENOMIC DNA]</scope>
    <source>
        <strain evidence="4">JCM 4602</strain>
    </source>
</reference>
<evidence type="ECO:0000313" key="3">
    <source>
        <dbReference type="EMBL" id="GGZ82551.1"/>
    </source>
</evidence>
<name>A0ABQ3CBG0_9ACTN</name>
<feature type="compositionally biased region" description="Polar residues" evidence="1">
    <location>
        <begin position="13"/>
        <end position="22"/>
    </location>
</feature>
<sequence length="396" mass="42142">MATATEAARNAGGPTSHTQNQMDGLDFEDAVRAAEKARIALTGPSGSGKTYTALSIGTGLLPEGGTLGVIDTERGSASKYAGLFTFKTMKLPSFEPQALIRALAVAAARGIDVVIIDSLTHFWSGRGGALAQVDQKTQNSKSKNAFTSGWKDVSPVLLDMLDAILSYPGHVITTMRVKTEWVIQENDRGKKEPTKVGMKLDQRDGIDYEFDLVGALDQSHMMTVDKSRYPTIEVGSVHEKPDFSFGHTIAQWLDDGEGNALGVMDYARMAVDPQRTPQQLLDLLSDAETAGLLGAAVLDLGKQATSLGALIRLMGSAARVKDPATPVDGVRSLRLRLEQSGRLDALVPGMDGEPTRIGDLISFVQERARQAGQGSAAGSGQAERNGHANTHERSAA</sequence>
<feature type="compositionally biased region" description="Low complexity" evidence="1">
    <location>
        <begin position="371"/>
        <end position="383"/>
    </location>
</feature>
<proteinExistence type="predicted"/>
<dbReference type="Pfam" id="PF13479">
    <property type="entry name" value="AAA_24"/>
    <property type="match status" value="1"/>
</dbReference>
<dbReference type="InterPro" id="IPR003593">
    <property type="entry name" value="AAA+_ATPase"/>
</dbReference>
<dbReference type="EMBL" id="BMUW01000027">
    <property type="protein sequence ID" value="GGZ82551.1"/>
    <property type="molecule type" value="Genomic_DNA"/>
</dbReference>
<organism evidence="3 4">
    <name type="scientific">Streptomyces rubiginosohelvolus</name>
    <dbReference type="NCBI Taxonomy" id="67362"/>
    <lineage>
        <taxon>Bacteria</taxon>
        <taxon>Bacillati</taxon>
        <taxon>Actinomycetota</taxon>
        <taxon>Actinomycetes</taxon>
        <taxon>Kitasatosporales</taxon>
        <taxon>Streptomycetaceae</taxon>
        <taxon>Streptomyces</taxon>
    </lineage>
</organism>
<feature type="region of interest" description="Disordered" evidence="1">
    <location>
        <begin position="1"/>
        <end position="23"/>
    </location>
</feature>
<dbReference type="Proteomes" id="UP000624183">
    <property type="component" value="Unassembled WGS sequence"/>
</dbReference>
<protein>
    <recommendedName>
        <fullName evidence="2">AAA+ ATPase domain-containing protein</fullName>
    </recommendedName>
</protein>
<dbReference type="InterPro" id="IPR027417">
    <property type="entry name" value="P-loop_NTPase"/>
</dbReference>
<feature type="region of interest" description="Disordered" evidence="1">
    <location>
        <begin position="371"/>
        <end position="396"/>
    </location>
</feature>
<feature type="domain" description="AAA+ ATPase" evidence="2">
    <location>
        <begin position="35"/>
        <end position="216"/>
    </location>
</feature>
<gene>
    <name evidence="3" type="ORF">GCM10010328_66310</name>
</gene>
<evidence type="ECO:0000313" key="4">
    <source>
        <dbReference type="Proteomes" id="UP000624183"/>
    </source>
</evidence>
<dbReference type="SUPFAM" id="SSF52540">
    <property type="entry name" value="P-loop containing nucleoside triphosphate hydrolases"/>
    <property type="match status" value="1"/>
</dbReference>
<feature type="compositionally biased region" description="Basic and acidic residues" evidence="1">
    <location>
        <begin position="384"/>
        <end position="396"/>
    </location>
</feature>
<dbReference type="Gene3D" id="3.40.50.300">
    <property type="entry name" value="P-loop containing nucleotide triphosphate hydrolases"/>
    <property type="match status" value="1"/>
</dbReference>
<keyword evidence="4" id="KW-1185">Reference proteome</keyword>
<comment type="caution">
    <text evidence="3">The sequence shown here is derived from an EMBL/GenBank/DDBJ whole genome shotgun (WGS) entry which is preliminary data.</text>
</comment>